<sequence length="204" mass="22570">MVIREESTNFPTVLGRKNIPAVKSWGSGRIIGTLPSVARERQGLFPQFLRQLPSRGTGLRLGTAREGLARGMGRRLTEVERLKRHKEMYGRDLSIYVEEGQTQMNAQHNAQLTKYPIIPLLDRPHPIFDAIKARATIAPRTKLIGVFGIIDPTENPTEKNIPTPWGPRTWPTGAEVGRLPSVIQTGAGATGPTRTMHPEISIVV</sequence>
<protein>
    <submittedName>
        <fullName evidence="1">Uncharacterized protein</fullName>
    </submittedName>
</protein>
<comment type="caution">
    <text evidence="1">The sequence shown here is derived from an EMBL/GenBank/DDBJ whole genome shotgun (WGS) entry which is preliminary data.</text>
</comment>
<gene>
    <name evidence="1" type="ORF">S03H2_57195</name>
</gene>
<name>X1JMD2_9ZZZZ</name>
<dbReference type="EMBL" id="BARU01036649">
    <property type="protein sequence ID" value="GAH79419.1"/>
    <property type="molecule type" value="Genomic_DNA"/>
</dbReference>
<accession>X1JMD2</accession>
<reference evidence="1" key="1">
    <citation type="journal article" date="2014" name="Front. Microbiol.">
        <title>High frequency of phylogenetically diverse reductive dehalogenase-homologous genes in deep subseafloor sedimentary metagenomes.</title>
        <authorList>
            <person name="Kawai M."/>
            <person name="Futagami T."/>
            <person name="Toyoda A."/>
            <person name="Takaki Y."/>
            <person name="Nishi S."/>
            <person name="Hori S."/>
            <person name="Arai W."/>
            <person name="Tsubouchi T."/>
            <person name="Morono Y."/>
            <person name="Uchiyama I."/>
            <person name="Ito T."/>
            <person name="Fujiyama A."/>
            <person name="Inagaki F."/>
            <person name="Takami H."/>
        </authorList>
    </citation>
    <scope>NUCLEOTIDE SEQUENCE</scope>
    <source>
        <strain evidence="1">Expedition CK06-06</strain>
    </source>
</reference>
<proteinExistence type="predicted"/>
<evidence type="ECO:0000313" key="1">
    <source>
        <dbReference type="EMBL" id="GAH79419.1"/>
    </source>
</evidence>
<dbReference type="AlphaFoldDB" id="X1JMD2"/>
<organism evidence="1">
    <name type="scientific">marine sediment metagenome</name>
    <dbReference type="NCBI Taxonomy" id="412755"/>
    <lineage>
        <taxon>unclassified sequences</taxon>
        <taxon>metagenomes</taxon>
        <taxon>ecological metagenomes</taxon>
    </lineage>
</organism>